<protein>
    <submittedName>
        <fullName evidence="1">Uncharacterized protein</fullName>
    </submittedName>
</protein>
<evidence type="ECO:0000313" key="1">
    <source>
        <dbReference type="EMBL" id="CAE0538728.1"/>
    </source>
</evidence>
<dbReference type="EMBL" id="HBIR01014250">
    <property type="protein sequence ID" value="CAE0538728.1"/>
    <property type="molecule type" value="Transcribed_RNA"/>
</dbReference>
<dbReference type="AlphaFoldDB" id="A0A7S3W5Q8"/>
<organism evidence="1">
    <name type="scientific">Emiliania huxleyi</name>
    <name type="common">Coccolithophore</name>
    <name type="synonym">Pontosphaera huxleyi</name>
    <dbReference type="NCBI Taxonomy" id="2903"/>
    <lineage>
        <taxon>Eukaryota</taxon>
        <taxon>Haptista</taxon>
        <taxon>Haptophyta</taxon>
        <taxon>Prymnesiophyceae</taxon>
        <taxon>Isochrysidales</taxon>
        <taxon>Noelaerhabdaceae</taxon>
        <taxon>Emiliania</taxon>
    </lineage>
</organism>
<reference evidence="1" key="1">
    <citation type="submission" date="2021-01" db="EMBL/GenBank/DDBJ databases">
        <authorList>
            <person name="Corre E."/>
            <person name="Pelletier E."/>
            <person name="Niang G."/>
            <person name="Scheremetjew M."/>
            <person name="Finn R."/>
            <person name="Kale V."/>
            <person name="Holt S."/>
            <person name="Cochrane G."/>
            <person name="Meng A."/>
            <person name="Brown T."/>
            <person name="Cohen L."/>
        </authorList>
    </citation>
    <scope>NUCLEOTIDE SEQUENCE</scope>
    <source>
        <strain evidence="1">379</strain>
    </source>
</reference>
<sequence>MPMCVRQSTPLSCQCAVREAPYTPAGEHRPRRARAMATISETGAAALRTVLDHHEAEEVIALRRELQELRQVRQDAAEACPALFASVGDLFTHRRHDNMGDEMEDEVFVYQGRTLGSGKAPAVTPAGRLIFKWVAGPWGIEEGYGAINRGVRDVIDAWPQRDYRVYDDEGRFEPGVFCLPPSMCYCFRAFEEPDDDDDDEADYEEEEEEATDLSRRCVEACYHAAFCGRGPPGSTHWSPDASDLNFQGVLDYLSSSPPIDYILPPEHSQGVHSMLSGVHYSPLLKAAVAAEWDNLESCKDVAKRAIFEMVLLAGAAFDGPVGDTIRTFAGTAMTEAGGGVQYMGEYACSVLDKCTALPAARRARWPEVLGEISAAAAGAEQYAVVRRRFLEICCEGKVDEAALEGLHSY</sequence>
<accession>A0A7S3W5Q8</accession>
<gene>
    <name evidence="1" type="ORF">EHUX00137_LOCUS10509</name>
</gene>
<proteinExistence type="predicted"/>
<name>A0A7S3W5Q8_EMIHU</name>